<evidence type="ECO:0000313" key="4">
    <source>
        <dbReference type="EMBL" id="KAG9460407.1"/>
    </source>
</evidence>
<dbReference type="OrthoDB" id="15153at2759"/>
<dbReference type="Proteomes" id="UP000770717">
    <property type="component" value="Unassembled WGS sequence"/>
</dbReference>
<dbReference type="AlphaFoldDB" id="A0A8J6E5A7"/>
<evidence type="ECO:0000259" key="3">
    <source>
        <dbReference type="Pfam" id="PF01229"/>
    </source>
</evidence>
<dbReference type="EMBL" id="WNTK01072858">
    <property type="protein sequence ID" value="KAG9460407.1"/>
    <property type="molecule type" value="Genomic_DNA"/>
</dbReference>
<keyword evidence="1" id="KW-0378">Hydrolase</keyword>
<dbReference type="GO" id="GO:0003940">
    <property type="term" value="F:L-iduronidase activity"/>
    <property type="evidence" value="ECO:0007669"/>
    <property type="project" value="TreeGrafter"/>
</dbReference>
<organism evidence="4 5">
    <name type="scientific">Eleutherodactylus coqui</name>
    <name type="common">Puerto Rican coqui</name>
    <dbReference type="NCBI Taxonomy" id="57060"/>
    <lineage>
        <taxon>Eukaryota</taxon>
        <taxon>Metazoa</taxon>
        <taxon>Chordata</taxon>
        <taxon>Craniata</taxon>
        <taxon>Vertebrata</taxon>
        <taxon>Euteleostomi</taxon>
        <taxon>Amphibia</taxon>
        <taxon>Batrachia</taxon>
        <taxon>Anura</taxon>
        <taxon>Neobatrachia</taxon>
        <taxon>Hyloidea</taxon>
        <taxon>Eleutherodactylidae</taxon>
        <taxon>Eleutherodactylinae</taxon>
        <taxon>Eleutherodactylus</taxon>
        <taxon>Eleutherodactylus</taxon>
    </lineage>
</organism>
<dbReference type="InterPro" id="IPR051923">
    <property type="entry name" value="Glycosyl_Hydrolase_39"/>
</dbReference>
<dbReference type="Pfam" id="PF01229">
    <property type="entry name" value="Glyco_hydro_39"/>
    <property type="match status" value="1"/>
</dbReference>
<evidence type="ECO:0000256" key="1">
    <source>
        <dbReference type="ARBA" id="ARBA00022801"/>
    </source>
</evidence>
<dbReference type="SUPFAM" id="SSF51011">
    <property type="entry name" value="Glycosyl hydrolase domain"/>
    <property type="match status" value="1"/>
</dbReference>
<reference evidence="4" key="1">
    <citation type="thesis" date="2020" institute="ProQuest LLC" country="789 East Eisenhower Parkway, Ann Arbor, MI, USA">
        <title>Comparative Genomics and Chromosome Evolution.</title>
        <authorList>
            <person name="Mudd A.B."/>
        </authorList>
    </citation>
    <scope>NUCLEOTIDE SEQUENCE</scope>
    <source>
        <strain evidence="4">HN-11 Male</strain>
        <tissue evidence="4">Kidney and liver</tissue>
    </source>
</reference>
<protein>
    <recommendedName>
        <fullName evidence="3">Glycosyl hydrolases family 39 N-terminal catalytic domain-containing protein</fullName>
    </recommendedName>
</protein>
<feature type="domain" description="Glycosyl hydrolases family 39 N-terminal catalytic" evidence="3">
    <location>
        <begin position="3"/>
        <end position="78"/>
    </location>
</feature>
<dbReference type="InterPro" id="IPR049166">
    <property type="entry name" value="GH39_cat"/>
</dbReference>
<gene>
    <name evidence="4" type="ORF">GDO78_022010</name>
</gene>
<dbReference type="PANTHER" id="PTHR12631:SF8">
    <property type="entry name" value="ALPHA-L-IDURONIDASE"/>
    <property type="match status" value="1"/>
</dbReference>
<sequence length="89" mass="10268">MTDSWQSAIIVYGSDDNRTSTDINFVTLNLTNFPKSKNLVYVTYYMDNLVTNPFLEWQKAGSPDFPSIEDFRHIHDSEVQPYIAVFKGL</sequence>
<accession>A0A8J6E5A7</accession>
<name>A0A8J6E5A7_ELECQ</name>
<evidence type="ECO:0000313" key="5">
    <source>
        <dbReference type="Proteomes" id="UP000770717"/>
    </source>
</evidence>
<keyword evidence="2" id="KW-0326">Glycosidase</keyword>
<comment type="caution">
    <text evidence="4">The sequence shown here is derived from an EMBL/GenBank/DDBJ whole genome shotgun (WGS) entry which is preliminary data.</text>
</comment>
<dbReference type="PANTHER" id="PTHR12631">
    <property type="entry name" value="ALPHA-L-IDURONIDASE"/>
    <property type="match status" value="1"/>
</dbReference>
<evidence type="ECO:0000256" key="2">
    <source>
        <dbReference type="ARBA" id="ARBA00023295"/>
    </source>
</evidence>
<proteinExistence type="predicted"/>
<dbReference type="Gene3D" id="2.60.40.1500">
    <property type="entry name" value="Glycosyl hydrolase domain, family 39"/>
    <property type="match status" value="1"/>
</dbReference>
<keyword evidence="5" id="KW-1185">Reference proteome</keyword>